<reference evidence="1 2" key="1">
    <citation type="submission" date="2018-12" db="EMBL/GenBank/DDBJ databases">
        <title>Flammeovirga pectinis sp. nov., isolated from the gut of the Korean scallop, Patinopecten yessoensis.</title>
        <authorList>
            <person name="Bae J.-W."/>
            <person name="Jeong Y.-S."/>
            <person name="Kang W."/>
        </authorList>
    </citation>
    <scope>NUCLEOTIDE SEQUENCE [LARGE SCALE GENOMIC DNA]</scope>
    <source>
        <strain evidence="1 2">L12M1</strain>
    </source>
</reference>
<organism evidence="1 2">
    <name type="scientific">Flammeovirga pectinis</name>
    <dbReference type="NCBI Taxonomy" id="2494373"/>
    <lineage>
        <taxon>Bacteria</taxon>
        <taxon>Pseudomonadati</taxon>
        <taxon>Bacteroidota</taxon>
        <taxon>Cytophagia</taxon>
        <taxon>Cytophagales</taxon>
        <taxon>Flammeovirgaceae</taxon>
        <taxon>Flammeovirga</taxon>
    </lineage>
</organism>
<evidence type="ECO:0000313" key="1">
    <source>
        <dbReference type="EMBL" id="AZQ63374.1"/>
    </source>
</evidence>
<protein>
    <submittedName>
        <fullName evidence="1">Aspartate kinase</fullName>
    </submittedName>
</protein>
<accession>A0A3Q9FSB1</accession>
<keyword evidence="1" id="KW-0418">Kinase</keyword>
<dbReference type="AlphaFoldDB" id="A0A3Q9FSB1"/>
<dbReference type="InterPro" id="IPR045865">
    <property type="entry name" value="ACT-like_dom_sf"/>
</dbReference>
<dbReference type="OrthoDB" id="368469at2"/>
<keyword evidence="2" id="KW-1185">Reference proteome</keyword>
<sequence length="222" mass="25402">MLTLAEVIAELINESPFLQEGIAEGIINYSALARKLHPEIEKRFDKEVQQGAIVMALKRMAHKVDASQLEDQAKDYIRHMGDILVRSDLVDFAYKNSPTLIRAQKDLLELVQNSSSDLFHASSKGMHETNIITSKTFADKVKELFEEEEKLSEIQELAAVTMRMPISYTKDAPGVFYHILKTLAWNKINVVEFISTKHEFSIIIEKEEINHTFKLLHDMKNS</sequence>
<name>A0A3Q9FSB1_9BACT</name>
<dbReference type="RefSeq" id="WP_126615801.1">
    <property type="nucleotide sequence ID" value="NZ_CP034562.1"/>
</dbReference>
<dbReference type="GO" id="GO:0016301">
    <property type="term" value="F:kinase activity"/>
    <property type="evidence" value="ECO:0007669"/>
    <property type="project" value="UniProtKB-KW"/>
</dbReference>
<dbReference type="EMBL" id="CP034562">
    <property type="protein sequence ID" value="AZQ63374.1"/>
    <property type="molecule type" value="Genomic_DNA"/>
</dbReference>
<dbReference type="SUPFAM" id="SSF55021">
    <property type="entry name" value="ACT-like"/>
    <property type="match status" value="1"/>
</dbReference>
<dbReference type="Proteomes" id="UP000267268">
    <property type="component" value="Chromosome 1"/>
</dbReference>
<dbReference type="KEGG" id="fll:EI427_14330"/>
<proteinExistence type="predicted"/>
<evidence type="ECO:0000313" key="2">
    <source>
        <dbReference type="Proteomes" id="UP000267268"/>
    </source>
</evidence>
<keyword evidence="1" id="KW-0808">Transferase</keyword>
<gene>
    <name evidence="1" type="ORF">EI427_14330</name>
</gene>